<feature type="chain" id="PRO_5045870589" description="GWxTD domain-containing protein" evidence="2">
    <location>
        <begin position="26"/>
        <end position="530"/>
    </location>
</feature>
<name>A0ABP8J803_9BACT</name>
<evidence type="ECO:0000313" key="4">
    <source>
        <dbReference type="Proteomes" id="UP001500454"/>
    </source>
</evidence>
<sequence>MRPPRPLICASLLLGLLAGSGCARRNFFQPDARLTTEPLPAGTETVRATPGRHYQRGVLHRMLFGAHYRRVWATPVTVPVFNLQTAEKTGLKPGKIGGGFQTTSMTLLGPNDREFALRTLDKDPYKTLPKVMQKTFLLTWVRDVTSAGMPYAAFVVPPLAEAAGVRHSTPELFYIRPDENGLGEASERFRGKMVMLEEKLEGEEVPAPNGRKYEIQETEDILEELYAKPTGAIAQRPFARARLLDLWLGDWDRHEGQWTWEHRNNGQLYVAIPKDRDQVFFRFDDGILPWIGSRFVKKFRTFKPRYENIEGYTRNARFLDERALNQVTRQQMQAEARSLQQQLSDSVIAQALRRLPPEVYALEGPRLASALRARREKLPAAADTYYRILAKEVLVPGTDEAERFVVERQSDTATVVSVYALADDDKPEEGRLRYRRVFHPSETERVVLHGLGGKDLFEVRGKVRRSPRIDVYGGPHEDTLKDSSRVAGLGKKTRFYDTKRNNVFEPGAETKDARSRGVASYAFDRDGSGR</sequence>
<dbReference type="PROSITE" id="PS51257">
    <property type="entry name" value="PROKAR_LIPOPROTEIN"/>
    <property type="match status" value="1"/>
</dbReference>
<protein>
    <recommendedName>
        <fullName evidence="5">GWxTD domain-containing protein</fullName>
    </recommendedName>
</protein>
<dbReference type="RefSeq" id="WP_345225819.1">
    <property type="nucleotide sequence ID" value="NZ_BAABHA010000010.1"/>
</dbReference>
<evidence type="ECO:0000256" key="1">
    <source>
        <dbReference type="SAM" id="MobiDB-lite"/>
    </source>
</evidence>
<accession>A0ABP8J803</accession>
<comment type="caution">
    <text evidence="3">The sequence shown here is derived from an EMBL/GenBank/DDBJ whole genome shotgun (WGS) entry which is preliminary data.</text>
</comment>
<proteinExistence type="predicted"/>
<evidence type="ECO:0000256" key="2">
    <source>
        <dbReference type="SAM" id="SignalP"/>
    </source>
</evidence>
<dbReference type="EMBL" id="BAABHA010000010">
    <property type="protein sequence ID" value="GAA4386615.1"/>
    <property type="molecule type" value="Genomic_DNA"/>
</dbReference>
<organism evidence="3 4">
    <name type="scientific">Hymenobacter koreensis</name>
    <dbReference type="NCBI Taxonomy" id="1084523"/>
    <lineage>
        <taxon>Bacteria</taxon>
        <taxon>Pseudomonadati</taxon>
        <taxon>Bacteroidota</taxon>
        <taxon>Cytophagia</taxon>
        <taxon>Cytophagales</taxon>
        <taxon>Hymenobacteraceae</taxon>
        <taxon>Hymenobacter</taxon>
    </lineage>
</organism>
<evidence type="ECO:0000313" key="3">
    <source>
        <dbReference type="EMBL" id="GAA4386615.1"/>
    </source>
</evidence>
<feature type="signal peptide" evidence="2">
    <location>
        <begin position="1"/>
        <end position="25"/>
    </location>
</feature>
<keyword evidence="2" id="KW-0732">Signal</keyword>
<dbReference type="Proteomes" id="UP001500454">
    <property type="component" value="Unassembled WGS sequence"/>
</dbReference>
<gene>
    <name evidence="3" type="ORF">GCM10023186_31470</name>
</gene>
<feature type="compositionally biased region" description="Basic and acidic residues" evidence="1">
    <location>
        <begin position="506"/>
        <end position="515"/>
    </location>
</feature>
<reference evidence="4" key="1">
    <citation type="journal article" date="2019" name="Int. J. Syst. Evol. Microbiol.">
        <title>The Global Catalogue of Microorganisms (GCM) 10K type strain sequencing project: providing services to taxonomists for standard genome sequencing and annotation.</title>
        <authorList>
            <consortium name="The Broad Institute Genomics Platform"/>
            <consortium name="The Broad Institute Genome Sequencing Center for Infectious Disease"/>
            <person name="Wu L."/>
            <person name="Ma J."/>
        </authorList>
    </citation>
    <scope>NUCLEOTIDE SEQUENCE [LARGE SCALE GENOMIC DNA]</scope>
    <source>
        <strain evidence="4">JCM 17924</strain>
    </source>
</reference>
<keyword evidence="4" id="KW-1185">Reference proteome</keyword>
<feature type="region of interest" description="Disordered" evidence="1">
    <location>
        <begin position="506"/>
        <end position="530"/>
    </location>
</feature>
<evidence type="ECO:0008006" key="5">
    <source>
        <dbReference type="Google" id="ProtNLM"/>
    </source>
</evidence>